<gene>
    <name evidence="2" type="ORF">ISN45_Aa01g040710</name>
</gene>
<reference evidence="2 3" key="1">
    <citation type="submission" date="2020-12" db="EMBL/GenBank/DDBJ databases">
        <title>Concerted genomic and epigenomic changes stabilize Arabidopsis allopolyploids.</title>
        <authorList>
            <person name="Chen Z."/>
        </authorList>
    </citation>
    <scope>NUCLEOTIDE SEQUENCE [LARGE SCALE GENOMIC DNA]</scope>
    <source>
        <strain evidence="2">Allo738</strain>
        <tissue evidence="2">Leaf</tissue>
    </source>
</reference>
<organism evidence="2 3">
    <name type="scientific">Arabidopsis thaliana x Arabidopsis arenosa</name>
    <dbReference type="NCBI Taxonomy" id="1240361"/>
    <lineage>
        <taxon>Eukaryota</taxon>
        <taxon>Viridiplantae</taxon>
        <taxon>Streptophyta</taxon>
        <taxon>Embryophyta</taxon>
        <taxon>Tracheophyta</taxon>
        <taxon>Spermatophyta</taxon>
        <taxon>Magnoliopsida</taxon>
        <taxon>eudicotyledons</taxon>
        <taxon>Gunneridae</taxon>
        <taxon>Pentapetalae</taxon>
        <taxon>rosids</taxon>
        <taxon>malvids</taxon>
        <taxon>Brassicales</taxon>
        <taxon>Brassicaceae</taxon>
        <taxon>Camelineae</taxon>
        <taxon>Arabidopsis</taxon>
    </lineage>
</organism>
<keyword evidence="3" id="KW-1185">Reference proteome</keyword>
<accession>A0A8T2C5G5</accession>
<name>A0A8T2C5G5_9BRAS</name>
<feature type="region of interest" description="Disordered" evidence="1">
    <location>
        <begin position="434"/>
        <end position="464"/>
    </location>
</feature>
<comment type="caution">
    <text evidence="2">The sequence shown here is derived from an EMBL/GenBank/DDBJ whole genome shotgun (WGS) entry which is preliminary data.</text>
</comment>
<proteinExistence type="predicted"/>
<evidence type="ECO:0000313" key="3">
    <source>
        <dbReference type="Proteomes" id="UP000694240"/>
    </source>
</evidence>
<feature type="compositionally biased region" description="Basic and acidic residues" evidence="1">
    <location>
        <begin position="436"/>
        <end position="452"/>
    </location>
</feature>
<dbReference type="AlphaFoldDB" id="A0A8T2C5G5"/>
<sequence>MNRMFGEQLGKTMEVYIDDMLVKLLEENDHVAHLRDYFRQLNVHNVKLYPATCRFSVRSGEFLGYLVTHRGIEGNPKQINALLKMASPQNKREVQRLTGRVAALNRFISRSTYKCLAFYDTLWGNKKFEWSDRCEEGFQELKRLNFEATNNVAEYEVLIAGLKLAWVLKINKLRAFLCNARLPTSVGRAVLRGVRMCVETNDDFLDPDCSISDPDCSVRDRIEPYDRIEKTIMSEFSGNQFEDPRVDPSCLNRAIGFTTAIPRSCRWDGYPDCAEVSVAVIEYLVSVIEYLVSVIQNLLVVIIVRVMVIESLRELIERYKRLPRSDRTDEVHDRDQLSSSTWRLLKKSGWSLVSLLIGADGIWLVWRLERICLGCSGDRKDHDYGVLPIQGSGDLNGDDERSCHRSGIRDAFMEAWRSGGIRVYEWLSHPGRNLHSKKEKDEEEGKKKEDAAARGGEVGPSRMRSSFGVGSPFCYHEGFRFGFLKGDPLRGDAPGQ</sequence>
<evidence type="ECO:0000313" key="2">
    <source>
        <dbReference type="EMBL" id="KAG7595378.1"/>
    </source>
</evidence>
<dbReference type="EMBL" id="JAEFBK010000006">
    <property type="protein sequence ID" value="KAG7595378.1"/>
    <property type="molecule type" value="Genomic_DNA"/>
</dbReference>
<dbReference type="PANTHER" id="PTHR37984">
    <property type="entry name" value="PROTEIN CBG26694"/>
    <property type="match status" value="1"/>
</dbReference>
<protein>
    <recommendedName>
        <fullName evidence="4">Reverse transcriptase domain-containing protein</fullName>
    </recommendedName>
</protein>
<evidence type="ECO:0008006" key="4">
    <source>
        <dbReference type="Google" id="ProtNLM"/>
    </source>
</evidence>
<dbReference type="InterPro" id="IPR050951">
    <property type="entry name" value="Retrovirus_Pol_polyprotein"/>
</dbReference>
<evidence type="ECO:0000256" key="1">
    <source>
        <dbReference type="SAM" id="MobiDB-lite"/>
    </source>
</evidence>
<dbReference type="Proteomes" id="UP000694240">
    <property type="component" value="Chromosome 6"/>
</dbReference>
<dbReference type="PANTHER" id="PTHR37984:SF5">
    <property type="entry name" value="PROTEIN NYNRIN-LIKE"/>
    <property type="match status" value="1"/>
</dbReference>